<keyword evidence="3" id="KW-1185">Reference proteome</keyword>
<comment type="caution">
    <text evidence="2">The sequence shown here is derived from an EMBL/GenBank/DDBJ whole genome shotgun (WGS) entry which is preliminary data.</text>
</comment>
<evidence type="ECO:0000313" key="2">
    <source>
        <dbReference type="EMBL" id="MBJ8342770.1"/>
    </source>
</evidence>
<feature type="region of interest" description="Disordered" evidence="1">
    <location>
        <begin position="1"/>
        <end position="20"/>
    </location>
</feature>
<feature type="region of interest" description="Disordered" evidence="1">
    <location>
        <begin position="180"/>
        <end position="205"/>
    </location>
</feature>
<feature type="compositionally biased region" description="Low complexity" evidence="1">
    <location>
        <begin position="180"/>
        <end position="189"/>
    </location>
</feature>
<accession>A0A934NX47</accession>
<evidence type="ECO:0000313" key="3">
    <source>
        <dbReference type="Proteomes" id="UP000655868"/>
    </source>
</evidence>
<feature type="compositionally biased region" description="Gly residues" evidence="1">
    <location>
        <begin position="190"/>
        <end position="199"/>
    </location>
</feature>
<dbReference type="Proteomes" id="UP000655868">
    <property type="component" value="Unassembled WGS sequence"/>
</dbReference>
<evidence type="ECO:0000256" key="1">
    <source>
        <dbReference type="SAM" id="MobiDB-lite"/>
    </source>
</evidence>
<organism evidence="2 3">
    <name type="scientific">Antrihabitans stalagmiti</name>
    <dbReference type="NCBI Taxonomy" id="2799499"/>
    <lineage>
        <taxon>Bacteria</taxon>
        <taxon>Bacillati</taxon>
        <taxon>Actinomycetota</taxon>
        <taxon>Actinomycetes</taxon>
        <taxon>Mycobacteriales</taxon>
        <taxon>Nocardiaceae</taxon>
        <taxon>Antrihabitans</taxon>
    </lineage>
</organism>
<proteinExistence type="predicted"/>
<dbReference type="RefSeq" id="WP_199708473.1">
    <property type="nucleotide sequence ID" value="NZ_JAEMNV010000014.1"/>
</dbReference>
<reference evidence="2" key="1">
    <citation type="submission" date="2020-12" db="EMBL/GenBank/DDBJ databases">
        <title>Antrihabitans popcorni sp. nov. and Antrihabitans auranticaus sp. nov., isolated from a larva cave.</title>
        <authorList>
            <person name="Lee S.D."/>
            <person name="Kim I.S."/>
        </authorList>
    </citation>
    <scope>NUCLEOTIDE SEQUENCE</scope>
    <source>
        <strain evidence="2">YC3-6</strain>
    </source>
</reference>
<sequence>MTTPDGNFPPGTITDGDLSPLSGLTEASWRAGLNITAIAPWQNAHEELQTKVVGPIAGQAGSIEGLDVRVTSLENGGTLYTYPSNGVWTNPGQGKVGVAVVNGGQCGANGFQANANTGGATPGSHGGYQYREFFCEGLPETVLITVGAPGITNFQLGGLSSFGGFLIGTSGTQGSMLTSRGAVSSASAPGAGGAGGGMVGDSLPGQRGFNGQASALALGGTGGSNAVVPQSGTDGDSIPLDGITPCGGGGGGGGGCTVNITGSGGAGGAGGAPGGGGGGAGLHGQFGSPRLGGPGGAGRVYVIFSPS</sequence>
<protein>
    <submittedName>
        <fullName evidence="2">Uncharacterized protein</fullName>
    </submittedName>
</protein>
<dbReference type="EMBL" id="JAEMNV010000014">
    <property type="protein sequence ID" value="MBJ8342770.1"/>
    <property type="molecule type" value="Genomic_DNA"/>
</dbReference>
<name>A0A934NX47_9NOCA</name>
<dbReference type="AlphaFoldDB" id="A0A934NX47"/>
<gene>
    <name evidence="2" type="ORF">JGU71_28160</name>
</gene>